<evidence type="ECO:0000256" key="1">
    <source>
        <dbReference type="SAM" id="Phobius"/>
    </source>
</evidence>
<keyword evidence="1" id="KW-0472">Membrane</keyword>
<feature type="transmembrane region" description="Helical" evidence="1">
    <location>
        <begin position="52"/>
        <end position="74"/>
    </location>
</feature>
<accession>A0A0W8E4B1</accession>
<dbReference type="AlphaFoldDB" id="A0A0W8E4B1"/>
<proteinExistence type="predicted"/>
<gene>
    <name evidence="2" type="ORF">ASZ90_019348</name>
</gene>
<name>A0A0W8E4B1_9ZZZZ</name>
<feature type="transmembrane region" description="Helical" evidence="1">
    <location>
        <begin position="24"/>
        <end position="46"/>
    </location>
</feature>
<dbReference type="EMBL" id="LNQE01001888">
    <property type="protein sequence ID" value="KUG03249.1"/>
    <property type="molecule type" value="Genomic_DNA"/>
</dbReference>
<keyword evidence="1" id="KW-1133">Transmembrane helix</keyword>
<protein>
    <submittedName>
        <fullName evidence="2">Uncharacterized protein</fullName>
    </submittedName>
</protein>
<feature type="transmembrane region" description="Helical" evidence="1">
    <location>
        <begin position="94"/>
        <end position="113"/>
    </location>
</feature>
<comment type="caution">
    <text evidence="2">The sequence shown here is derived from an EMBL/GenBank/DDBJ whole genome shotgun (WGS) entry which is preliminary data.</text>
</comment>
<keyword evidence="1" id="KW-0812">Transmembrane</keyword>
<sequence>MEIEILEAFILWLQKDKGSARIRLVSMLAASLALEVVYFILAFLLLQNPVMIILTLILAGEELLHIAVILNSSYKYLRGRIGPERIINWIIERVSAAFFFTHAFLVLVSILFYN</sequence>
<reference evidence="2" key="1">
    <citation type="journal article" date="2015" name="Proc. Natl. Acad. Sci. U.S.A.">
        <title>Networks of energetic and metabolic interactions define dynamics in microbial communities.</title>
        <authorList>
            <person name="Embree M."/>
            <person name="Liu J.K."/>
            <person name="Al-Bassam M.M."/>
            <person name="Zengler K."/>
        </authorList>
    </citation>
    <scope>NUCLEOTIDE SEQUENCE</scope>
</reference>
<evidence type="ECO:0000313" key="2">
    <source>
        <dbReference type="EMBL" id="KUG03249.1"/>
    </source>
</evidence>
<organism evidence="2">
    <name type="scientific">hydrocarbon metagenome</name>
    <dbReference type="NCBI Taxonomy" id="938273"/>
    <lineage>
        <taxon>unclassified sequences</taxon>
        <taxon>metagenomes</taxon>
        <taxon>ecological metagenomes</taxon>
    </lineage>
</organism>